<dbReference type="AlphaFoldDB" id="A0A4Z2FQC7"/>
<keyword evidence="3" id="KW-1185">Reference proteome</keyword>
<name>A0A4Z2FQC7_9TELE</name>
<feature type="compositionally biased region" description="Basic and acidic residues" evidence="1">
    <location>
        <begin position="33"/>
        <end position="49"/>
    </location>
</feature>
<evidence type="ECO:0000313" key="2">
    <source>
        <dbReference type="EMBL" id="TNN42552.1"/>
    </source>
</evidence>
<dbReference type="OrthoDB" id="8947254at2759"/>
<comment type="caution">
    <text evidence="2">The sequence shown here is derived from an EMBL/GenBank/DDBJ whole genome shotgun (WGS) entry which is preliminary data.</text>
</comment>
<proteinExistence type="predicted"/>
<organism evidence="2 3">
    <name type="scientific">Liparis tanakae</name>
    <name type="common">Tanaka's snailfish</name>
    <dbReference type="NCBI Taxonomy" id="230148"/>
    <lineage>
        <taxon>Eukaryota</taxon>
        <taxon>Metazoa</taxon>
        <taxon>Chordata</taxon>
        <taxon>Craniata</taxon>
        <taxon>Vertebrata</taxon>
        <taxon>Euteleostomi</taxon>
        <taxon>Actinopterygii</taxon>
        <taxon>Neopterygii</taxon>
        <taxon>Teleostei</taxon>
        <taxon>Neoteleostei</taxon>
        <taxon>Acanthomorphata</taxon>
        <taxon>Eupercaria</taxon>
        <taxon>Perciformes</taxon>
        <taxon>Cottioidei</taxon>
        <taxon>Cottales</taxon>
        <taxon>Liparidae</taxon>
        <taxon>Liparis</taxon>
    </lineage>
</organism>
<accession>A0A4Z2FQC7</accession>
<dbReference type="EMBL" id="SRLO01001029">
    <property type="protein sequence ID" value="TNN42552.1"/>
    <property type="molecule type" value="Genomic_DNA"/>
</dbReference>
<evidence type="ECO:0000313" key="3">
    <source>
        <dbReference type="Proteomes" id="UP000314294"/>
    </source>
</evidence>
<evidence type="ECO:0000256" key="1">
    <source>
        <dbReference type="SAM" id="MobiDB-lite"/>
    </source>
</evidence>
<gene>
    <name evidence="2" type="ORF">EYF80_047267</name>
</gene>
<feature type="region of interest" description="Disordered" evidence="1">
    <location>
        <begin position="15"/>
        <end position="69"/>
    </location>
</feature>
<protein>
    <submittedName>
        <fullName evidence="2">Uncharacterized protein</fullName>
    </submittedName>
</protein>
<sequence>MRGLCKEEDYAFLGTPERTTAGTPGGALEDDWGDGKEDRVREGEEDRVTETVPGLCDSPSAYVQPGPSL</sequence>
<dbReference type="Proteomes" id="UP000314294">
    <property type="component" value="Unassembled WGS sequence"/>
</dbReference>
<reference evidence="2 3" key="1">
    <citation type="submission" date="2019-03" db="EMBL/GenBank/DDBJ databases">
        <title>First draft genome of Liparis tanakae, snailfish: a comprehensive survey of snailfish specific genes.</title>
        <authorList>
            <person name="Kim W."/>
            <person name="Song I."/>
            <person name="Jeong J.-H."/>
            <person name="Kim D."/>
            <person name="Kim S."/>
            <person name="Ryu S."/>
            <person name="Song J.Y."/>
            <person name="Lee S.K."/>
        </authorList>
    </citation>
    <scope>NUCLEOTIDE SEQUENCE [LARGE SCALE GENOMIC DNA]</scope>
    <source>
        <tissue evidence="2">Muscle</tissue>
    </source>
</reference>